<dbReference type="EMBL" id="BMAV01009636">
    <property type="protein sequence ID" value="GFY54044.1"/>
    <property type="molecule type" value="Genomic_DNA"/>
</dbReference>
<accession>A0A8X6XKG1</accession>
<gene>
    <name evidence="1" type="ORF">TNIN_175091</name>
</gene>
<evidence type="ECO:0000313" key="1">
    <source>
        <dbReference type="EMBL" id="GFY54044.1"/>
    </source>
</evidence>
<sequence>MQHGFTKAPSPVAMRTPAKYHISGMAAESVVDYIFVSRLKGLKKTLEALLFIAHACLGSCSIWAHVLPAIRERIALYEMCEEFKTQPTG</sequence>
<reference evidence="1" key="1">
    <citation type="submission" date="2020-08" db="EMBL/GenBank/DDBJ databases">
        <title>Multicomponent nature underlies the extraordinary mechanical properties of spider dragline silk.</title>
        <authorList>
            <person name="Kono N."/>
            <person name="Nakamura H."/>
            <person name="Mori M."/>
            <person name="Yoshida Y."/>
            <person name="Ohtoshi R."/>
            <person name="Malay A.D."/>
            <person name="Moran D.A.P."/>
            <person name="Tomita M."/>
            <person name="Numata K."/>
            <person name="Arakawa K."/>
        </authorList>
    </citation>
    <scope>NUCLEOTIDE SEQUENCE</scope>
</reference>
<protein>
    <submittedName>
        <fullName evidence="1">Uncharacterized protein</fullName>
    </submittedName>
</protein>
<comment type="caution">
    <text evidence="1">The sequence shown here is derived from an EMBL/GenBank/DDBJ whole genome shotgun (WGS) entry which is preliminary data.</text>
</comment>
<evidence type="ECO:0000313" key="2">
    <source>
        <dbReference type="Proteomes" id="UP000886998"/>
    </source>
</evidence>
<proteinExistence type="predicted"/>
<dbReference type="AlphaFoldDB" id="A0A8X6XKG1"/>
<keyword evidence="2" id="KW-1185">Reference proteome</keyword>
<name>A0A8X6XKG1_9ARAC</name>
<organism evidence="1 2">
    <name type="scientific">Trichonephila inaurata madagascariensis</name>
    <dbReference type="NCBI Taxonomy" id="2747483"/>
    <lineage>
        <taxon>Eukaryota</taxon>
        <taxon>Metazoa</taxon>
        <taxon>Ecdysozoa</taxon>
        <taxon>Arthropoda</taxon>
        <taxon>Chelicerata</taxon>
        <taxon>Arachnida</taxon>
        <taxon>Araneae</taxon>
        <taxon>Araneomorphae</taxon>
        <taxon>Entelegynae</taxon>
        <taxon>Araneoidea</taxon>
        <taxon>Nephilidae</taxon>
        <taxon>Trichonephila</taxon>
        <taxon>Trichonephila inaurata</taxon>
    </lineage>
</organism>
<dbReference type="Proteomes" id="UP000886998">
    <property type="component" value="Unassembled WGS sequence"/>
</dbReference>